<organism evidence="1 2">
    <name type="scientific">Algoriphagus aquimarinus</name>
    <dbReference type="NCBI Taxonomy" id="237018"/>
    <lineage>
        <taxon>Bacteria</taxon>
        <taxon>Pseudomonadati</taxon>
        <taxon>Bacteroidota</taxon>
        <taxon>Cytophagia</taxon>
        <taxon>Cytophagales</taxon>
        <taxon>Cyclobacteriaceae</taxon>
        <taxon>Algoriphagus</taxon>
    </lineage>
</organism>
<dbReference type="STRING" id="237018.SAMN04489723_109118"/>
<accession>A0A1I1AUX1</accession>
<proteinExistence type="predicted"/>
<reference evidence="1 2" key="1">
    <citation type="submission" date="2016-10" db="EMBL/GenBank/DDBJ databases">
        <authorList>
            <person name="de Groot N.N."/>
        </authorList>
    </citation>
    <scope>NUCLEOTIDE SEQUENCE [LARGE SCALE GENOMIC DNA]</scope>
    <source>
        <strain evidence="1 2">DSM 23399</strain>
    </source>
</reference>
<dbReference type="Proteomes" id="UP000198790">
    <property type="component" value="Unassembled WGS sequence"/>
</dbReference>
<protein>
    <recommendedName>
        <fullName evidence="3">DUF4221 domain-containing protein</fullName>
    </recommendedName>
</protein>
<evidence type="ECO:0000313" key="2">
    <source>
        <dbReference type="Proteomes" id="UP000198790"/>
    </source>
</evidence>
<dbReference type="Pfam" id="PF13970">
    <property type="entry name" value="DUF4221"/>
    <property type="match status" value="1"/>
</dbReference>
<dbReference type="OrthoDB" id="833511at2"/>
<keyword evidence="2" id="KW-1185">Reference proteome</keyword>
<evidence type="ECO:0008006" key="3">
    <source>
        <dbReference type="Google" id="ProtNLM"/>
    </source>
</evidence>
<dbReference type="RefSeq" id="WP_092898170.1">
    <property type="nucleotide sequence ID" value="NZ_FOKK01000009.1"/>
</dbReference>
<sequence length="389" mass="45075">MRLFIAAALFLVVISCVSKEEKEEKEEKMHTVSDQIRVSFDTVLVDSGDEFLYLHDQLRNSDLSSDKNFLFNFNLRDLTIEKIDLNQLKLEEIIKYEKEGPNGLGASFPSFKVLSDQNLLFWTYRFYKIFGQNGLLNRDLELDKIASEYFAGNEYYAASLFVGESNPNRVLELIYHRESGKNFILDFDLASQTFKKIDLPELDKNLDYKVELFSGGRSAGGYGGAVISFQINDKIIFSTNTFNEVQVFDLTTDSLYLKKWDTPLLGYRRAYLPPKSVEQSSGEFSEIVRKSDEDISFMSLVWDEKNERYFRFSQKRQFAEEQTDYGRYIPTGADVFLSVFDENLDLLAESQIPELTQPPNIYFAKDGNIWMFENVNDELAFVIMKIEDL</sequence>
<dbReference type="EMBL" id="FOKK01000009">
    <property type="protein sequence ID" value="SFB41342.1"/>
    <property type="molecule type" value="Genomic_DNA"/>
</dbReference>
<name>A0A1I1AUX1_9BACT</name>
<evidence type="ECO:0000313" key="1">
    <source>
        <dbReference type="EMBL" id="SFB41342.1"/>
    </source>
</evidence>
<dbReference type="PROSITE" id="PS51257">
    <property type="entry name" value="PROKAR_LIPOPROTEIN"/>
    <property type="match status" value="1"/>
</dbReference>
<dbReference type="AlphaFoldDB" id="A0A1I1AUX1"/>
<gene>
    <name evidence="1" type="ORF">SAMN04489723_109118</name>
</gene>
<dbReference type="InterPro" id="IPR025316">
    <property type="entry name" value="DUF4221"/>
</dbReference>